<dbReference type="PhylomeDB" id="Q2J8I5"/>
<dbReference type="RefSeq" id="WP_011437435.1">
    <property type="nucleotide sequence ID" value="NC_007777.1"/>
</dbReference>
<accession>Q2J8I5</accession>
<dbReference type="SUPFAM" id="SSF48452">
    <property type="entry name" value="TPR-like"/>
    <property type="match status" value="1"/>
</dbReference>
<gene>
    <name evidence="1" type="ordered locus">Francci3_3050</name>
</gene>
<sequence>MHADGVEALKAQLAERFCQLQAEKGLTGTELEKRTTHNRKNASAIRNRGRLPTRDILQAYDQVFGTRSELTDLGERIRAAQKAVRLTELTAAAGVDIPEPQAAESEGEVRGTDRRTFFELTAALAADTYRRRARLGPDALTLASLDGAVDRHAAAFTSTPHDALAPEVFRTWQSAEKHIESGVKPRAHAKLTRVAGLSAYMLARLAFNMGDQDASQQLVIQARDHAEQIDDDVLTASVAAMDSTLCFYRQQYDEAAKIVRKAGAVADHPYTRARLFAYEARAYAAFGDPTATREALARMNAAVIETQPRPGSSPFGRANADWFTAGLLARLGAGTEAEPLARQAVEAFDSGRATGFEDHGHALMVLATTLLRRERPDPAEAAMLGSRALELVADRPTHTVVTRACRLVNDLSGYGSVPEVTSFREQLTTAPRPALMG</sequence>
<reference evidence="1 2" key="1">
    <citation type="journal article" date="2007" name="Genome Res.">
        <title>Genome characteristics of facultatively symbiotic Frankia sp. strains reflect host range and host plant biogeography.</title>
        <authorList>
            <person name="Normand P."/>
            <person name="Lapierre P."/>
            <person name="Tisa L.S."/>
            <person name="Gogarten J.P."/>
            <person name="Alloisio N."/>
            <person name="Bagnarol E."/>
            <person name="Bassi C.A."/>
            <person name="Berry A.M."/>
            <person name="Bickhart D.M."/>
            <person name="Choisne N."/>
            <person name="Couloux A."/>
            <person name="Cournoyer B."/>
            <person name="Cruveiller S."/>
            <person name="Daubin V."/>
            <person name="Demange N."/>
            <person name="Francino M.P."/>
            <person name="Goltsman E."/>
            <person name="Huang Y."/>
            <person name="Kopp O.R."/>
            <person name="Labarre L."/>
            <person name="Lapidus A."/>
            <person name="Lavire C."/>
            <person name="Marechal J."/>
            <person name="Martinez M."/>
            <person name="Mastronunzio J.E."/>
            <person name="Mullin B.C."/>
            <person name="Niemann J."/>
            <person name="Pujic P."/>
            <person name="Rawnsley T."/>
            <person name="Rouy Z."/>
            <person name="Schenowitz C."/>
            <person name="Sellstedt A."/>
            <person name="Tavares F."/>
            <person name="Tomkins J.P."/>
            <person name="Vallenet D."/>
            <person name="Valverde C."/>
            <person name="Wall L.G."/>
            <person name="Wang Y."/>
            <person name="Medigue C."/>
            <person name="Benson D.R."/>
        </authorList>
    </citation>
    <scope>NUCLEOTIDE SEQUENCE [LARGE SCALE GENOMIC DNA]</scope>
    <source>
        <strain evidence="2">DSM 45818 / CECT 9043 / CcI3</strain>
    </source>
</reference>
<dbReference type="Proteomes" id="UP000001937">
    <property type="component" value="Chromosome"/>
</dbReference>
<dbReference type="Gene3D" id="1.25.40.10">
    <property type="entry name" value="Tetratricopeptide repeat domain"/>
    <property type="match status" value="1"/>
</dbReference>
<dbReference type="KEGG" id="fra:Francci3_3050"/>
<keyword evidence="2" id="KW-1185">Reference proteome</keyword>
<protein>
    <submittedName>
        <fullName evidence="1">Uncharacterized protein</fullName>
    </submittedName>
</protein>
<dbReference type="EMBL" id="CP000249">
    <property type="protein sequence ID" value="ABD12407.1"/>
    <property type="molecule type" value="Genomic_DNA"/>
</dbReference>
<dbReference type="OrthoDB" id="3205854at2"/>
<dbReference type="STRING" id="106370.Francci3_3050"/>
<evidence type="ECO:0000313" key="2">
    <source>
        <dbReference type="Proteomes" id="UP000001937"/>
    </source>
</evidence>
<organism evidence="1 2">
    <name type="scientific">Frankia casuarinae (strain DSM 45818 / CECT 9043 / HFP020203 / CcI3)</name>
    <dbReference type="NCBI Taxonomy" id="106370"/>
    <lineage>
        <taxon>Bacteria</taxon>
        <taxon>Bacillati</taxon>
        <taxon>Actinomycetota</taxon>
        <taxon>Actinomycetes</taxon>
        <taxon>Frankiales</taxon>
        <taxon>Frankiaceae</taxon>
        <taxon>Frankia</taxon>
    </lineage>
</organism>
<proteinExistence type="predicted"/>
<dbReference type="HOGENOM" id="CLU_045955_1_0_11"/>
<dbReference type="AlphaFoldDB" id="Q2J8I5"/>
<dbReference type="InterPro" id="IPR011990">
    <property type="entry name" value="TPR-like_helical_dom_sf"/>
</dbReference>
<name>Q2J8I5_FRACC</name>
<evidence type="ECO:0000313" key="1">
    <source>
        <dbReference type="EMBL" id="ABD12407.1"/>
    </source>
</evidence>